<dbReference type="SUPFAM" id="SSF50630">
    <property type="entry name" value="Acid proteases"/>
    <property type="match status" value="1"/>
</dbReference>
<proteinExistence type="predicted"/>
<dbReference type="PROSITE" id="PS00141">
    <property type="entry name" value="ASP_PROTEASE"/>
    <property type="match status" value="1"/>
</dbReference>
<dbReference type="EMBL" id="PDUG01000003">
    <property type="protein sequence ID" value="PIC38389.1"/>
    <property type="molecule type" value="Genomic_DNA"/>
</dbReference>
<evidence type="ECO:0000313" key="4">
    <source>
        <dbReference type="Proteomes" id="UP000230233"/>
    </source>
</evidence>
<dbReference type="InterPro" id="IPR021109">
    <property type="entry name" value="Peptidase_aspartic_dom_sf"/>
</dbReference>
<evidence type="ECO:0000256" key="2">
    <source>
        <dbReference type="SAM" id="Phobius"/>
    </source>
</evidence>
<evidence type="ECO:0008006" key="5">
    <source>
        <dbReference type="Google" id="ProtNLM"/>
    </source>
</evidence>
<organism evidence="3 4">
    <name type="scientific">Caenorhabditis nigoni</name>
    <dbReference type="NCBI Taxonomy" id="1611254"/>
    <lineage>
        <taxon>Eukaryota</taxon>
        <taxon>Metazoa</taxon>
        <taxon>Ecdysozoa</taxon>
        <taxon>Nematoda</taxon>
        <taxon>Chromadorea</taxon>
        <taxon>Rhabditida</taxon>
        <taxon>Rhabditina</taxon>
        <taxon>Rhabditomorpha</taxon>
        <taxon>Rhabditoidea</taxon>
        <taxon>Rhabditidae</taxon>
        <taxon>Peloderinae</taxon>
        <taxon>Caenorhabditis</taxon>
    </lineage>
</organism>
<reference evidence="4" key="1">
    <citation type="submission" date="2017-10" db="EMBL/GenBank/DDBJ databases">
        <title>Rapid genome shrinkage in a self-fertile nematode reveals novel sperm competition proteins.</title>
        <authorList>
            <person name="Yin D."/>
            <person name="Schwarz E.M."/>
            <person name="Thomas C.G."/>
            <person name="Felde R.L."/>
            <person name="Korf I.F."/>
            <person name="Cutter A.D."/>
            <person name="Schartner C.M."/>
            <person name="Ralston E.J."/>
            <person name="Meyer B.J."/>
            <person name="Haag E.S."/>
        </authorList>
    </citation>
    <scope>NUCLEOTIDE SEQUENCE [LARGE SCALE GENOMIC DNA]</scope>
    <source>
        <strain evidence="4">JU1422</strain>
    </source>
</reference>
<keyword evidence="4" id="KW-1185">Reference proteome</keyword>
<keyword evidence="2" id="KW-0472">Membrane</keyword>
<feature type="transmembrane region" description="Helical" evidence="2">
    <location>
        <begin position="307"/>
        <end position="330"/>
    </location>
</feature>
<dbReference type="Gene3D" id="2.40.70.10">
    <property type="entry name" value="Acid Proteases"/>
    <property type="match status" value="1"/>
</dbReference>
<accession>A0A2G5UFV8</accession>
<gene>
    <name evidence="3" type="primary">Cnig_chr_III.g10419</name>
    <name evidence="3" type="ORF">B9Z55_010419</name>
</gene>
<dbReference type="OrthoDB" id="5872988at2759"/>
<feature type="coiled-coil region" evidence="1">
    <location>
        <begin position="1"/>
        <end position="28"/>
    </location>
</feature>
<dbReference type="GO" id="GO:0004190">
    <property type="term" value="F:aspartic-type endopeptidase activity"/>
    <property type="evidence" value="ECO:0007669"/>
    <property type="project" value="InterPro"/>
</dbReference>
<protein>
    <recommendedName>
        <fullName evidence="5">Peptidase A2 domain-containing protein</fullName>
    </recommendedName>
</protein>
<comment type="caution">
    <text evidence="3">The sequence shown here is derived from an EMBL/GenBank/DDBJ whole genome shotgun (WGS) entry which is preliminary data.</text>
</comment>
<dbReference type="GO" id="GO:0006508">
    <property type="term" value="P:proteolysis"/>
    <property type="evidence" value="ECO:0007669"/>
    <property type="project" value="InterPro"/>
</dbReference>
<evidence type="ECO:0000256" key="1">
    <source>
        <dbReference type="SAM" id="Coils"/>
    </source>
</evidence>
<sequence length="546" mass="60486">MEAIQTELEVRQNKINDLIERNDELIATTGSITVSNRRQRKGVRTLLCTRFTDCGRKLVISDQGYGIAFTNRNKRSSSVDNLTNFVTSNQLASQLLAVEEAVLETTAAWFTNNFMSWCSSFNAVAAATRAAVASNPTLAARQMLNKENIFARYIGNDALLIDLFFIDLTTRVITNRAHPVECSLVKNFQYIANKTLYSFDPFTLTLKSNSDFQLMDLPFTTALGAVPQEHLIFHNLVLGSLSENIQDTHDNEIWEALQGSPASITRIISTNGDPSSGPLALNDIKEAITFWQQAKWLWELIFNGWTILTNIVVTLIVGTAIVMILVSNILTPYLPFKRNTQPHFERPQSPEVQKSDYVSITERLRSPRINTLSGHTEYFSAVVPLKANGINCWALIDTGASFTVAGQNILHLLGMPKLQEPSSQTAVGLGGNEVRMAGSAVVKFQIGSHVLFQNTHFTTGQCTPGGHHDYDFIIGNDALARLPRFVLDYTNGIFELGSDRIPLGQPTDQSIFPSRIKVHVLKDTVIPPQSEAFVACGIPTRNAPRD</sequence>
<dbReference type="STRING" id="1611254.A0A2G5UFV8"/>
<dbReference type="AlphaFoldDB" id="A0A2G5UFV8"/>
<name>A0A2G5UFV8_9PELO</name>
<evidence type="ECO:0000313" key="3">
    <source>
        <dbReference type="EMBL" id="PIC38389.1"/>
    </source>
</evidence>
<keyword evidence="2" id="KW-1133">Transmembrane helix</keyword>
<keyword evidence="1" id="KW-0175">Coiled coil</keyword>
<dbReference type="Proteomes" id="UP000230233">
    <property type="component" value="Chromosome III"/>
</dbReference>
<keyword evidence="2" id="KW-0812">Transmembrane</keyword>
<dbReference type="InterPro" id="IPR001969">
    <property type="entry name" value="Aspartic_peptidase_AS"/>
</dbReference>
<dbReference type="Pfam" id="PF13650">
    <property type="entry name" value="Asp_protease_2"/>
    <property type="match status" value="1"/>
</dbReference>